<gene>
    <name evidence="1" type="ORF">SAMN05444388_11518</name>
</gene>
<sequence length="144" mass="16600">MASENKISYYSLLLKELLNSSFPELSGDKKFIEQRGQSAAKVYNDAFMAGNTIEQCNEIAQYVLFEGLHFSKFDTIFKIVCNEFDTIMADEELRPFALKMMAVSIPVFEQYRITDDFADSQEFELLYTELTGTIQIWIEDNGLQ</sequence>
<evidence type="ECO:0000313" key="1">
    <source>
        <dbReference type="EMBL" id="SHH67467.1"/>
    </source>
</evidence>
<name>A0A1M5UWR1_FLAJO</name>
<reference evidence="1 2" key="1">
    <citation type="submission" date="2016-11" db="EMBL/GenBank/DDBJ databases">
        <authorList>
            <person name="Jaros S."/>
            <person name="Januszkiewicz K."/>
            <person name="Wedrychowicz H."/>
        </authorList>
    </citation>
    <scope>NUCLEOTIDE SEQUENCE [LARGE SCALE GENOMIC DNA]</scope>
    <source>
        <strain evidence="1 2">DSM 6792</strain>
    </source>
</reference>
<organism evidence="1 2">
    <name type="scientific">Flavobacterium johnsoniae</name>
    <name type="common">Cytophaga johnsonae</name>
    <dbReference type="NCBI Taxonomy" id="986"/>
    <lineage>
        <taxon>Bacteria</taxon>
        <taxon>Pseudomonadati</taxon>
        <taxon>Bacteroidota</taxon>
        <taxon>Flavobacteriia</taxon>
        <taxon>Flavobacteriales</taxon>
        <taxon>Flavobacteriaceae</taxon>
        <taxon>Flavobacterium</taxon>
    </lineage>
</organism>
<dbReference type="Gene3D" id="1.10.8.340">
    <property type="entry name" value="PG0816-like"/>
    <property type="match status" value="1"/>
</dbReference>
<dbReference type="Pfam" id="PF08989">
    <property type="entry name" value="DUF1896"/>
    <property type="match status" value="1"/>
</dbReference>
<proteinExistence type="predicted"/>
<dbReference type="SUPFAM" id="SSF140753">
    <property type="entry name" value="PG0816-like"/>
    <property type="match status" value="1"/>
</dbReference>
<dbReference type="Proteomes" id="UP000184112">
    <property type="component" value="Unassembled WGS sequence"/>
</dbReference>
<dbReference type="RefSeq" id="WP_068840776.1">
    <property type="nucleotide sequence ID" value="NZ_FQWH01000015.1"/>
</dbReference>
<dbReference type="InterPro" id="IPR036297">
    <property type="entry name" value="PG0816-like_sf"/>
</dbReference>
<evidence type="ECO:0000313" key="2">
    <source>
        <dbReference type="Proteomes" id="UP000184112"/>
    </source>
</evidence>
<dbReference type="InterPro" id="IPR015082">
    <property type="entry name" value="DUF1896"/>
</dbReference>
<evidence type="ECO:0008006" key="3">
    <source>
        <dbReference type="Google" id="ProtNLM"/>
    </source>
</evidence>
<accession>A0A1M5UWR1</accession>
<dbReference type="EMBL" id="FQWH01000015">
    <property type="protein sequence ID" value="SHH67467.1"/>
    <property type="molecule type" value="Genomic_DNA"/>
</dbReference>
<dbReference type="AlphaFoldDB" id="A0A1M5UWR1"/>
<dbReference type="Gene3D" id="1.10.8.330">
    <property type="entry name" value="PG0816-like"/>
    <property type="match status" value="1"/>
</dbReference>
<protein>
    <recommendedName>
        <fullName evidence="3">DUF1896 domain-containing protein</fullName>
    </recommendedName>
</protein>